<reference evidence="2" key="2">
    <citation type="journal article" date="2021" name="World Allergy Organ. J.">
        <title>Chromosome-level assembly of Dermatophagoides farinae genome and transcriptome reveals two novel allergens Der f 37 and Der f 39.</title>
        <authorList>
            <person name="Chen J."/>
            <person name="Cai Z."/>
            <person name="Fan D."/>
            <person name="Hu J."/>
            <person name="Hou Y."/>
            <person name="He Y."/>
            <person name="Zhang Z."/>
            <person name="Zhao Z."/>
            <person name="Gao P."/>
            <person name="Hu W."/>
            <person name="Sun J."/>
            <person name="Li J."/>
            <person name="Ji K."/>
        </authorList>
    </citation>
    <scope>NUCLEOTIDE SEQUENCE</scope>
    <source>
        <strain evidence="2">JKM2019</strain>
    </source>
</reference>
<reference evidence="2" key="1">
    <citation type="submission" date="2020-06" db="EMBL/GenBank/DDBJ databases">
        <authorList>
            <person name="Ji K."/>
            <person name="Li J."/>
        </authorList>
    </citation>
    <scope>NUCLEOTIDE SEQUENCE</scope>
    <source>
        <strain evidence="2">JKM2019</strain>
        <tissue evidence="2">Whole body</tissue>
    </source>
</reference>
<sequence length="216" mass="23820">MTPTTQTIMAPNRTKSQFQDQMKHPLVNVMCREESSKTLSNKQAHADILECCVQLLTCLCIESHCQFDPIYKNGKYCMELPNHPCHTKPNCYHLPMKIIHEKCVALPEMIGIFGYKKYIQLKKQDESQPPPPQHKKAANTSSSNVDSSQYVSSVQQQPSQTDKSQSSKQKNSGGGGAGGGQSSSSGVSSKSSKKQPNNGKKFSKNSIKQAKSSLQK</sequence>
<feature type="compositionally biased region" description="Low complexity" evidence="1">
    <location>
        <begin position="141"/>
        <end position="171"/>
    </location>
</feature>
<feature type="compositionally biased region" description="Gly residues" evidence="1">
    <location>
        <begin position="172"/>
        <end position="181"/>
    </location>
</feature>
<dbReference type="Proteomes" id="UP000828236">
    <property type="component" value="Unassembled WGS sequence"/>
</dbReference>
<organism evidence="2">
    <name type="scientific">Dermatophagoides farinae</name>
    <name type="common">American house dust mite</name>
    <dbReference type="NCBI Taxonomy" id="6954"/>
    <lineage>
        <taxon>Eukaryota</taxon>
        <taxon>Metazoa</taxon>
        <taxon>Ecdysozoa</taxon>
        <taxon>Arthropoda</taxon>
        <taxon>Chelicerata</taxon>
        <taxon>Arachnida</taxon>
        <taxon>Acari</taxon>
        <taxon>Acariformes</taxon>
        <taxon>Sarcoptiformes</taxon>
        <taxon>Astigmata</taxon>
        <taxon>Psoroptidia</taxon>
        <taxon>Analgoidea</taxon>
        <taxon>Pyroglyphidae</taxon>
        <taxon>Dermatophagoidinae</taxon>
        <taxon>Dermatophagoides</taxon>
    </lineage>
</organism>
<evidence type="ECO:0000313" key="2">
    <source>
        <dbReference type="EMBL" id="KAH7643533.1"/>
    </source>
</evidence>
<evidence type="ECO:0000256" key="1">
    <source>
        <dbReference type="SAM" id="MobiDB-lite"/>
    </source>
</evidence>
<feature type="compositionally biased region" description="Polar residues" evidence="1">
    <location>
        <begin position="196"/>
        <end position="216"/>
    </location>
</feature>
<gene>
    <name evidence="2" type="ORF">HUG17_5895</name>
</gene>
<feature type="region of interest" description="Disordered" evidence="1">
    <location>
        <begin position="124"/>
        <end position="216"/>
    </location>
</feature>
<name>A0A9D4P3V3_DERFA</name>
<protein>
    <submittedName>
        <fullName evidence="2">Uncharacterized protein</fullName>
    </submittedName>
</protein>
<accession>A0A9D4P3V3</accession>
<proteinExistence type="predicted"/>
<comment type="caution">
    <text evidence="2">The sequence shown here is derived from an EMBL/GenBank/DDBJ whole genome shotgun (WGS) entry which is preliminary data.</text>
</comment>
<dbReference type="AlphaFoldDB" id="A0A9D4P3V3"/>
<dbReference type="EMBL" id="SDOV01000002">
    <property type="protein sequence ID" value="KAH7643533.1"/>
    <property type="molecule type" value="Genomic_DNA"/>
</dbReference>